<reference evidence="3 4" key="1">
    <citation type="journal article" date="2019" name="Int. J. Syst. Evol. Microbiol.">
        <title>The Global Catalogue of Microorganisms (GCM) 10K type strain sequencing project: providing services to taxonomists for standard genome sequencing and annotation.</title>
        <authorList>
            <consortium name="The Broad Institute Genomics Platform"/>
            <consortium name="The Broad Institute Genome Sequencing Center for Infectious Disease"/>
            <person name="Wu L."/>
            <person name="Ma J."/>
        </authorList>
    </citation>
    <scope>NUCLEOTIDE SEQUENCE [LARGE SCALE GENOMIC DNA]</scope>
    <source>
        <strain evidence="3 4">RDMS1</strain>
    </source>
</reference>
<evidence type="ECO:0000256" key="1">
    <source>
        <dbReference type="ARBA" id="ARBA00008791"/>
    </source>
</evidence>
<dbReference type="PANTHER" id="PTHR46268:SF25">
    <property type="entry name" value="USPA DOMAIN PROTEIN"/>
    <property type="match status" value="1"/>
</dbReference>
<dbReference type="AlphaFoldDB" id="A0ABD5YKD4"/>
<keyword evidence="4" id="KW-1185">Reference proteome</keyword>
<dbReference type="EMBL" id="JBHTAX010000001">
    <property type="protein sequence ID" value="MFC7189703.1"/>
    <property type="molecule type" value="Genomic_DNA"/>
</dbReference>
<evidence type="ECO:0000259" key="2">
    <source>
        <dbReference type="Pfam" id="PF00582"/>
    </source>
</evidence>
<dbReference type="Gene3D" id="3.40.50.12370">
    <property type="match status" value="1"/>
</dbReference>
<dbReference type="CDD" id="cd00293">
    <property type="entry name" value="USP-like"/>
    <property type="match status" value="1"/>
</dbReference>
<comment type="caution">
    <text evidence="3">The sequence shown here is derived from an EMBL/GenBank/DDBJ whole genome shotgun (WGS) entry which is preliminary data.</text>
</comment>
<comment type="similarity">
    <text evidence="1">Belongs to the universal stress protein A family.</text>
</comment>
<proteinExistence type="inferred from homology"/>
<dbReference type="SUPFAM" id="SSF52402">
    <property type="entry name" value="Adenine nucleotide alpha hydrolases-like"/>
    <property type="match status" value="2"/>
</dbReference>
<dbReference type="RefSeq" id="WP_264554812.1">
    <property type="nucleotide sequence ID" value="NZ_CP109979.1"/>
</dbReference>
<dbReference type="PANTHER" id="PTHR46268">
    <property type="entry name" value="STRESS RESPONSE PROTEIN NHAX"/>
    <property type="match status" value="1"/>
</dbReference>
<sequence>MQPPYSGNGQSDARIFDKIIKSSPISAISESNRYRLLLPLLEKNNDETNERLLRVGVTIASQWAGEVLITCVVRVPDQTPYEAFSADKLLMRTARRRTERLVEQAQEFAPTRGMICLTHNERRAITNIIDRYDCHGTLLKVHSDHSQRRRLLSGATVEKIIVRAPSDVFVLKFIEADERPKRLLVAVSGGPHSGLAAETARAIARESGSSIDIVHVLTEDATESQRNEGKHILDAAAQIVDGVDVERKIVTGQSVATAIIDQSDSYDMTILGSPAKGLLKQFIFGSIPNSVNRGVKQPVLMTKHGSKNNRSGFYRWLREKKSIHESEVEFQ</sequence>
<evidence type="ECO:0000313" key="3">
    <source>
        <dbReference type="EMBL" id="MFC7189703.1"/>
    </source>
</evidence>
<dbReference type="InterPro" id="IPR006016">
    <property type="entry name" value="UspA"/>
</dbReference>
<evidence type="ECO:0000313" key="4">
    <source>
        <dbReference type="Proteomes" id="UP001596417"/>
    </source>
</evidence>
<dbReference type="PRINTS" id="PR01438">
    <property type="entry name" value="UNVRSLSTRESS"/>
</dbReference>
<dbReference type="Pfam" id="PF00582">
    <property type="entry name" value="Usp"/>
    <property type="match status" value="1"/>
</dbReference>
<feature type="domain" description="UspA" evidence="2">
    <location>
        <begin position="181"/>
        <end position="303"/>
    </location>
</feature>
<accession>A0ABD5YKD4</accession>
<dbReference type="InterPro" id="IPR006015">
    <property type="entry name" value="Universal_stress_UspA"/>
</dbReference>
<protein>
    <submittedName>
        <fullName evidence="3">Universal stress protein</fullName>
    </submittedName>
</protein>
<organism evidence="3 4">
    <name type="scientific">Halocatena marina</name>
    <dbReference type="NCBI Taxonomy" id="2934937"/>
    <lineage>
        <taxon>Archaea</taxon>
        <taxon>Methanobacteriati</taxon>
        <taxon>Methanobacteriota</taxon>
        <taxon>Stenosarchaea group</taxon>
        <taxon>Halobacteria</taxon>
        <taxon>Halobacteriales</taxon>
        <taxon>Natronomonadaceae</taxon>
        <taxon>Halocatena</taxon>
    </lineage>
</organism>
<dbReference type="Proteomes" id="UP001596417">
    <property type="component" value="Unassembled WGS sequence"/>
</dbReference>
<dbReference type="GeneID" id="76199261"/>
<name>A0ABD5YKD4_9EURY</name>
<gene>
    <name evidence="3" type="ORF">ACFQL7_07420</name>
</gene>